<proteinExistence type="predicted"/>
<dbReference type="InterPro" id="IPR036869">
    <property type="entry name" value="J_dom_sf"/>
</dbReference>
<keyword evidence="1" id="KW-0175">Coiled coil</keyword>
<feature type="compositionally biased region" description="Basic and acidic residues" evidence="2">
    <location>
        <begin position="169"/>
        <end position="192"/>
    </location>
</feature>
<dbReference type="RefSeq" id="WP_059633860.1">
    <property type="nucleotide sequence ID" value="NZ_LOTK01000044.1"/>
</dbReference>
<dbReference type="EMBL" id="LOTN01000034">
    <property type="protein sequence ID" value="KUZ89665.1"/>
    <property type="molecule type" value="Genomic_DNA"/>
</dbReference>
<name>A0A102L9S1_9BURK</name>
<reference evidence="3 4" key="1">
    <citation type="submission" date="2015-11" db="EMBL/GenBank/DDBJ databases">
        <title>Expanding the genomic diversity of Burkholderia species for the development of highly accurate diagnostics.</title>
        <authorList>
            <person name="Sahl J."/>
            <person name="Keim P."/>
            <person name="Wagner D."/>
        </authorList>
    </citation>
    <scope>NUCLEOTIDE SEQUENCE [LARGE SCALE GENOMIC DNA]</scope>
    <source>
        <strain evidence="3 4">RF32-BP4</strain>
    </source>
</reference>
<feature type="region of interest" description="Disordered" evidence="2">
    <location>
        <begin position="169"/>
        <end position="208"/>
    </location>
</feature>
<evidence type="ECO:0000256" key="1">
    <source>
        <dbReference type="SAM" id="Coils"/>
    </source>
</evidence>
<sequence>MPRTNSRSVSIAPDSGKTVLSKGQKAFNALIKQIEKRRKRLSAWEHVMPAFQKRYVDELLPLERAWTELRTTMAFRLDEASGRKGLTKAEQRTISTLIANLAGDLLDANADAQLKAIYNRHGGTDYDAEVAAEYATMKAELEAMLGVELDDDLDMSAHDEVLQHVRAKLEQQQARDEANRRAREARRAERQKSAKQLAKESQQQAEQVELSQSIRDVYRKLASALHPDREPDPLERERKTALMQRVNQAYDKHDLLKLLELQLELEHIDQHAINQISEDRLKHYNKILKEQVAELDQEIRHVESHLRFAYGLSPYVEVSPDTVLVNLAREIVGREQDIRNLKEEMPLFDDVGSLKRWLKELKRRQSAFPVDEMPY</sequence>
<dbReference type="SUPFAM" id="SSF46565">
    <property type="entry name" value="Chaperone J-domain"/>
    <property type="match status" value="1"/>
</dbReference>
<dbReference type="AlphaFoldDB" id="A0A102L9S1"/>
<evidence type="ECO:0000313" key="3">
    <source>
        <dbReference type="EMBL" id="KUZ89665.1"/>
    </source>
</evidence>
<dbReference type="InterPro" id="IPR001623">
    <property type="entry name" value="DnaJ_domain"/>
</dbReference>
<evidence type="ECO:0000313" key="4">
    <source>
        <dbReference type="Proteomes" id="UP000065521"/>
    </source>
</evidence>
<feature type="coiled-coil region" evidence="1">
    <location>
        <begin position="278"/>
        <end position="344"/>
    </location>
</feature>
<comment type="caution">
    <text evidence="3">The sequence shown here is derived from an EMBL/GenBank/DDBJ whole genome shotgun (WGS) entry which is preliminary data.</text>
</comment>
<feature type="compositionally biased region" description="Polar residues" evidence="2">
    <location>
        <begin position="199"/>
        <end position="208"/>
    </location>
</feature>
<accession>A0A102L9S1</accession>
<protein>
    <submittedName>
        <fullName evidence="3">Molecular chaperone DnaJ</fullName>
    </submittedName>
</protein>
<organism evidence="3 4">
    <name type="scientific">Burkholderia ubonensis</name>
    <dbReference type="NCBI Taxonomy" id="101571"/>
    <lineage>
        <taxon>Bacteria</taxon>
        <taxon>Pseudomonadati</taxon>
        <taxon>Pseudomonadota</taxon>
        <taxon>Betaproteobacteria</taxon>
        <taxon>Burkholderiales</taxon>
        <taxon>Burkholderiaceae</taxon>
        <taxon>Burkholderia</taxon>
        <taxon>Burkholderia cepacia complex</taxon>
    </lineage>
</organism>
<dbReference type="CDD" id="cd06257">
    <property type="entry name" value="DnaJ"/>
    <property type="match status" value="1"/>
</dbReference>
<dbReference type="Proteomes" id="UP000065521">
    <property type="component" value="Unassembled WGS sequence"/>
</dbReference>
<evidence type="ECO:0000256" key="2">
    <source>
        <dbReference type="SAM" id="MobiDB-lite"/>
    </source>
</evidence>
<gene>
    <name evidence="3" type="ORF">WI38_16030</name>
</gene>
<dbReference type="Gene3D" id="1.10.287.110">
    <property type="entry name" value="DnaJ domain"/>
    <property type="match status" value="1"/>
</dbReference>